<dbReference type="PANTHER" id="PTHR22954:SF3">
    <property type="entry name" value="PROTEIN CBG08539"/>
    <property type="match status" value="1"/>
</dbReference>
<dbReference type="Pfam" id="PF03564">
    <property type="entry name" value="DUF1759"/>
    <property type="match status" value="1"/>
</dbReference>
<dbReference type="PANTHER" id="PTHR22954">
    <property type="entry name" value="RETROVIRAL PROTEASE-RELATED"/>
    <property type="match status" value="1"/>
</dbReference>
<keyword evidence="1" id="KW-0175">Coiled coil</keyword>
<dbReference type="RefSeq" id="XP_008189029.1">
    <property type="nucleotide sequence ID" value="XM_008190807.1"/>
</dbReference>
<keyword evidence="3" id="KW-1185">Reference proteome</keyword>
<dbReference type="AlphaFoldDB" id="A0A8R2FCQ8"/>
<proteinExistence type="predicted"/>
<feature type="coiled-coil region" evidence="1">
    <location>
        <begin position="42"/>
        <end position="69"/>
    </location>
</feature>
<evidence type="ECO:0000313" key="2">
    <source>
        <dbReference type="EnsemblMetazoa" id="XP_008189029.1"/>
    </source>
</evidence>
<evidence type="ECO:0000313" key="3">
    <source>
        <dbReference type="Proteomes" id="UP000007819"/>
    </source>
</evidence>
<protein>
    <submittedName>
        <fullName evidence="2">Uncharacterized protein</fullName>
    </submittedName>
</protein>
<dbReference type="Proteomes" id="UP000007819">
    <property type="component" value="Chromosome A2"/>
</dbReference>
<evidence type="ECO:0000256" key="1">
    <source>
        <dbReference type="SAM" id="Coils"/>
    </source>
</evidence>
<dbReference type="EnsemblMetazoa" id="XM_008190807.1">
    <property type="protein sequence ID" value="XP_008189029.1"/>
    <property type="gene ID" value="LOC103311226"/>
</dbReference>
<reference evidence="2" key="2">
    <citation type="submission" date="2022-06" db="UniProtKB">
        <authorList>
            <consortium name="EnsemblMetazoa"/>
        </authorList>
    </citation>
    <scope>IDENTIFICATION</scope>
</reference>
<dbReference type="GeneID" id="103311226"/>
<dbReference type="KEGG" id="api:103311226"/>
<sequence length="267" mass="30586">MSDLMSLKARRGKLKGQLTRFNIYLNKEGVDPLEVKCRSKKIDELWLEFDQVQSEIESLEDETDDYRIEFEELYFSAMALGENIMQRVSTKKDNGDQKSASIGHNTAHAINCSANSCCSGATAEMKLSPIDIPKFSGAYEEWSAFRDIYIAMVHNNPRIDDIQRFFHLRSCLKGEAAQVIMYIETTAANYNIAWNSVEARYNNKKVLVQSHTKELFDIPAINEEAVQLRKLIDQLNGHMSALETLGEKPKEWGSILLHPKYKCYLNF</sequence>
<reference evidence="3" key="1">
    <citation type="submission" date="2010-06" db="EMBL/GenBank/DDBJ databases">
        <authorList>
            <person name="Jiang H."/>
            <person name="Abraham K."/>
            <person name="Ali S."/>
            <person name="Alsbrooks S.L."/>
            <person name="Anim B.N."/>
            <person name="Anosike U.S."/>
            <person name="Attaway T."/>
            <person name="Bandaranaike D.P."/>
            <person name="Battles P.K."/>
            <person name="Bell S.N."/>
            <person name="Bell A.V."/>
            <person name="Beltran B."/>
            <person name="Bickham C."/>
            <person name="Bustamante Y."/>
            <person name="Caleb T."/>
            <person name="Canada A."/>
            <person name="Cardenas V."/>
            <person name="Carter K."/>
            <person name="Chacko J."/>
            <person name="Chandrabose M.N."/>
            <person name="Chavez D."/>
            <person name="Chavez A."/>
            <person name="Chen L."/>
            <person name="Chu H.-S."/>
            <person name="Claassen K.J."/>
            <person name="Cockrell R."/>
            <person name="Collins M."/>
            <person name="Cooper J.A."/>
            <person name="Cree A."/>
            <person name="Curry S.M."/>
            <person name="Da Y."/>
            <person name="Dao M.D."/>
            <person name="Das B."/>
            <person name="Davila M.-L."/>
            <person name="Davy-Carroll L."/>
            <person name="Denson S."/>
            <person name="Dinh H."/>
            <person name="Ebong V.E."/>
            <person name="Edwards J.R."/>
            <person name="Egan A."/>
            <person name="El-Daye J."/>
            <person name="Escobedo L."/>
            <person name="Fernandez S."/>
            <person name="Fernando P.R."/>
            <person name="Flagg N."/>
            <person name="Forbes L.D."/>
            <person name="Fowler R.G."/>
            <person name="Fu Q."/>
            <person name="Gabisi R.A."/>
            <person name="Ganer J."/>
            <person name="Garbino Pronczuk A."/>
            <person name="Garcia R.M."/>
            <person name="Garner T."/>
            <person name="Garrett T.E."/>
            <person name="Gonzalez D.A."/>
            <person name="Hamid H."/>
            <person name="Hawkins E.S."/>
            <person name="Hirani K."/>
            <person name="Hogues M.E."/>
            <person name="Hollins B."/>
            <person name="Hsiao C.-H."/>
            <person name="Jabil R."/>
            <person name="James M.L."/>
            <person name="Jhangiani S.N."/>
            <person name="Johnson B."/>
            <person name="Johnson Q."/>
            <person name="Joshi V."/>
            <person name="Kalu J.B."/>
            <person name="Kam C."/>
            <person name="Kashfia A."/>
            <person name="Keebler J."/>
            <person name="Kisamo H."/>
            <person name="Kovar C.L."/>
            <person name="Lago L.A."/>
            <person name="Lai C.-Y."/>
            <person name="Laidlaw J."/>
            <person name="Lara F."/>
            <person name="Le T.-K."/>
            <person name="Lee S.L."/>
            <person name="Legall F.H."/>
            <person name="Lemon S.J."/>
            <person name="Lewis L.R."/>
            <person name="Li B."/>
            <person name="Liu Y."/>
            <person name="Liu Y.-S."/>
            <person name="Lopez J."/>
            <person name="Lozado R.J."/>
            <person name="Lu J."/>
            <person name="Madu R.C."/>
            <person name="Maheshwari M."/>
            <person name="Maheshwari R."/>
            <person name="Malloy K."/>
            <person name="Martinez E."/>
            <person name="Mathew T."/>
            <person name="Mercado I.C."/>
            <person name="Mercado C."/>
            <person name="Meyer B."/>
            <person name="Montgomery K."/>
            <person name="Morgan M.B."/>
            <person name="Munidasa M."/>
            <person name="Nazareth L.V."/>
            <person name="Nelson J."/>
            <person name="Ng B.M."/>
            <person name="Nguyen N.B."/>
            <person name="Nguyen P.Q."/>
            <person name="Nguyen T."/>
            <person name="Obregon M."/>
            <person name="Okwuonu G.O."/>
            <person name="Onwere C.G."/>
            <person name="Orozco G."/>
            <person name="Parra A."/>
            <person name="Patel S."/>
            <person name="Patil S."/>
            <person name="Perez A."/>
            <person name="Perez Y."/>
            <person name="Pham C."/>
            <person name="Primus E.L."/>
            <person name="Pu L.-L."/>
            <person name="Puazo M."/>
            <person name="Qin X."/>
            <person name="Quiroz J.B."/>
            <person name="Reese J."/>
            <person name="Richards S."/>
            <person name="Rives C.M."/>
            <person name="Robberts R."/>
            <person name="Ruiz S.J."/>
            <person name="Ruiz M.J."/>
            <person name="Santibanez J."/>
            <person name="Schneider B.W."/>
            <person name="Sisson I."/>
            <person name="Smith M."/>
            <person name="Sodergren E."/>
            <person name="Song X.-Z."/>
            <person name="Song B.B."/>
            <person name="Summersgill H."/>
            <person name="Thelus R."/>
            <person name="Thornton R.D."/>
            <person name="Trejos Z.Y."/>
            <person name="Usmani K."/>
            <person name="Vattathil S."/>
            <person name="Villasana D."/>
            <person name="Walker D.L."/>
            <person name="Wang S."/>
            <person name="Wang K."/>
            <person name="White C.S."/>
            <person name="Williams A.C."/>
            <person name="Williamson J."/>
            <person name="Wilson K."/>
            <person name="Woghiren I.O."/>
            <person name="Woodworth J.R."/>
            <person name="Worley K.C."/>
            <person name="Wright R.A."/>
            <person name="Wu W."/>
            <person name="Young L."/>
            <person name="Zhang L."/>
            <person name="Zhang J."/>
            <person name="Zhu Y."/>
            <person name="Muzny D.M."/>
            <person name="Weinstock G."/>
            <person name="Gibbs R.A."/>
        </authorList>
    </citation>
    <scope>NUCLEOTIDE SEQUENCE [LARGE SCALE GENOMIC DNA]</scope>
    <source>
        <strain evidence="3">LSR1</strain>
    </source>
</reference>
<name>A0A8R2FCQ8_ACYPI</name>
<accession>A0A8R2FCQ8</accession>
<dbReference type="OrthoDB" id="6588711at2759"/>
<organism evidence="2 3">
    <name type="scientific">Acyrthosiphon pisum</name>
    <name type="common">Pea aphid</name>
    <dbReference type="NCBI Taxonomy" id="7029"/>
    <lineage>
        <taxon>Eukaryota</taxon>
        <taxon>Metazoa</taxon>
        <taxon>Ecdysozoa</taxon>
        <taxon>Arthropoda</taxon>
        <taxon>Hexapoda</taxon>
        <taxon>Insecta</taxon>
        <taxon>Pterygota</taxon>
        <taxon>Neoptera</taxon>
        <taxon>Paraneoptera</taxon>
        <taxon>Hemiptera</taxon>
        <taxon>Sternorrhyncha</taxon>
        <taxon>Aphidomorpha</taxon>
        <taxon>Aphidoidea</taxon>
        <taxon>Aphididae</taxon>
        <taxon>Macrosiphini</taxon>
        <taxon>Acyrthosiphon</taxon>
    </lineage>
</organism>
<dbReference type="InterPro" id="IPR005312">
    <property type="entry name" value="DUF1759"/>
</dbReference>